<feature type="domain" description="OmpA-like" evidence="6">
    <location>
        <begin position="180"/>
        <end position="298"/>
    </location>
</feature>
<dbReference type="PRINTS" id="PR01021">
    <property type="entry name" value="OMPADOMAIN"/>
</dbReference>
<protein>
    <recommendedName>
        <fullName evidence="6">OmpA-like domain-containing protein</fullName>
    </recommendedName>
</protein>
<dbReference type="PATRIC" id="fig|540747.5.peg.5450"/>
<evidence type="ECO:0000256" key="4">
    <source>
        <dbReference type="ARBA" id="ARBA00023237"/>
    </source>
</evidence>
<dbReference type="InterPro" id="IPR001261">
    <property type="entry name" value="ArgE/DapE_CS"/>
</dbReference>
<keyword evidence="3 5" id="KW-0472">Membrane</keyword>
<dbReference type="PROSITE" id="PS51123">
    <property type="entry name" value="OMPA_2"/>
    <property type="match status" value="1"/>
</dbReference>
<evidence type="ECO:0000313" key="7">
    <source>
        <dbReference type="EMBL" id="KRS17829.1"/>
    </source>
</evidence>
<evidence type="ECO:0000259" key="6">
    <source>
        <dbReference type="PROSITE" id="PS51123"/>
    </source>
</evidence>
<dbReference type="PANTHER" id="PTHR30329:SF21">
    <property type="entry name" value="LIPOPROTEIN YIAD-RELATED"/>
    <property type="match status" value="1"/>
</dbReference>
<evidence type="ECO:0000256" key="5">
    <source>
        <dbReference type="PROSITE-ProRule" id="PRU00473"/>
    </source>
</evidence>
<evidence type="ECO:0000256" key="2">
    <source>
        <dbReference type="ARBA" id="ARBA00022801"/>
    </source>
</evidence>
<dbReference type="PANTHER" id="PTHR30329">
    <property type="entry name" value="STATOR ELEMENT OF FLAGELLAR MOTOR COMPLEX"/>
    <property type="match status" value="1"/>
</dbReference>
<sequence length="298" mass="31707">MASALDLTVPGEAELTRKEQSAAGSYLLPTGPFSDGQVPSIDVEGLVSRQAWRIEGEALTTLKLLVPLRDQLTEEGYEILLDCADRECGGFDFRFNTEILPAPDMFVDLFDFRFLSARKTDGPSAEYVSCLVSVTGQTGYLQLVTVGGGEAPKVEIGAVDTASPASPPLPAGTADIVDQLRSQGHVVLPDLVFDSGSSALAEGSYDSLAALAGFLNEDASRRIALVGHTDTVGGLDTNVALSRRRAASVLERLVSRYEVPRAQMESNGMGYLSPVAPNTTEAGREANRRVEAVLLNTE</sequence>
<dbReference type="EMBL" id="LAXI01000006">
    <property type="protein sequence ID" value="KRS17829.1"/>
    <property type="molecule type" value="Genomic_DNA"/>
</dbReference>
<comment type="subcellular location">
    <subcellularLocation>
        <location evidence="1">Cell outer membrane</location>
    </subcellularLocation>
</comment>
<keyword evidence="8" id="KW-1185">Reference proteome</keyword>
<dbReference type="SUPFAM" id="SSF103088">
    <property type="entry name" value="OmpA-like"/>
    <property type="match status" value="1"/>
</dbReference>
<dbReference type="STRING" id="540747.SAMN04488031_10724"/>
<dbReference type="Gene3D" id="3.30.1330.60">
    <property type="entry name" value="OmpA-like domain"/>
    <property type="match status" value="1"/>
</dbReference>
<dbReference type="InterPro" id="IPR006664">
    <property type="entry name" value="OMP_bac"/>
</dbReference>
<accession>A0A0T5P9P7</accession>
<dbReference type="Pfam" id="PF00691">
    <property type="entry name" value="OmpA"/>
    <property type="match status" value="1"/>
</dbReference>
<comment type="caution">
    <text evidence="7">The sequence shown here is derived from an EMBL/GenBank/DDBJ whole genome shotgun (WGS) entry which is preliminary data.</text>
</comment>
<dbReference type="InterPro" id="IPR036737">
    <property type="entry name" value="OmpA-like_sf"/>
</dbReference>
<dbReference type="AlphaFoldDB" id="A0A0T5P9P7"/>
<evidence type="ECO:0000256" key="1">
    <source>
        <dbReference type="ARBA" id="ARBA00004442"/>
    </source>
</evidence>
<reference evidence="7 8" key="1">
    <citation type="submission" date="2015-04" db="EMBL/GenBank/DDBJ databases">
        <title>The draft genome sequence of Roseovarius indicus B108T.</title>
        <authorList>
            <person name="Li G."/>
            <person name="Lai Q."/>
            <person name="Shao Z."/>
            <person name="Yan P."/>
        </authorList>
    </citation>
    <scope>NUCLEOTIDE SEQUENCE [LARGE SCALE GENOMIC DNA]</scope>
    <source>
        <strain evidence="7 8">B108</strain>
    </source>
</reference>
<dbReference type="CDD" id="cd07185">
    <property type="entry name" value="OmpA_C-like"/>
    <property type="match status" value="1"/>
</dbReference>
<keyword evidence="4" id="KW-0998">Cell outer membrane</keyword>
<dbReference type="InterPro" id="IPR006665">
    <property type="entry name" value="OmpA-like"/>
</dbReference>
<organism evidence="7 8">
    <name type="scientific">Roseovarius indicus</name>
    <dbReference type="NCBI Taxonomy" id="540747"/>
    <lineage>
        <taxon>Bacteria</taxon>
        <taxon>Pseudomonadati</taxon>
        <taxon>Pseudomonadota</taxon>
        <taxon>Alphaproteobacteria</taxon>
        <taxon>Rhodobacterales</taxon>
        <taxon>Roseobacteraceae</taxon>
        <taxon>Roseovarius</taxon>
    </lineage>
</organism>
<dbReference type="RefSeq" id="WP_074940382.1">
    <property type="nucleotide sequence ID" value="NZ_CP031598.1"/>
</dbReference>
<proteinExistence type="predicted"/>
<keyword evidence="2" id="KW-0378">Hydrolase</keyword>
<name>A0A0T5P9P7_9RHOB</name>
<dbReference type="GO" id="GO:0009279">
    <property type="term" value="C:cell outer membrane"/>
    <property type="evidence" value="ECO:0007669"/>
    <property type="project" value="UniProtKB-SubCell"/>
</dbReference>
<dbReference type="OrthoDB" id="9792021at2"/>
<evidence type="ECO:0000256" key="3">
    <source>
        <dbReference type="ARBA" id="ARBA00023136"/>
    </source>
</evidence>
<dbReference type="Proteomes" id="UP000051401">
    <property type="component" value="Unassembled WGS sequence"/>
</dbReference>
<dbReference type="InterPro" id="IPR050330">
    <property type="entry name" value="Bact_OuterMem_StrucFunc"/>
</dbReference>
<dbReference type="PROSITE" id="PS00758">
    <property type="entry name" value="ARGE_DAPE_CPG2_1"/>
    <property type="match status" value="1"/>
</dbReference>
<gene>
    <name evidence="7" type="ORF">XM52_12355</name>
</gene>
<evidence type="ECO:0000313" key="8">
    <source>
        <dbReference type="Proteomes" id="UP000051401"/>
    </source>
</evidence>